<keyword evidence="2" id="KW-0614">Plasmid</keyword>
<keyword evidence="1" id="KW-0472">Membrane</keyword>
<dbReference type="OrthoDB" id="201363at2157"/>
<dbReference type="KEGG" id="hlr:HALLA_02150"/>
<keyword evidence="3" id="KW-1185">Reference proteome</keyword>
<accession>W0JXW5</accession>
<dbReference type="Proteomes" id="UP000019024">
    <property type="component" value="Plasmid unnamed2"/>
</dbReference>
<protein>
    <submittedName>
        <fullName evidence="2">Uncharacterized protein</fullName>
    </submittedName>
</protein>
<gene>
    <name evidence="2" type="ORF">HALLA_02150</name>
</gene>
<proteinExistence type="predicted"/>
<name>W0JXW5_9EURY</name>
<keyword evidence="1" id="KW-0812">Transmembrane</keyword>
<dbReference type="RefSeq" id="WP_049954911.1">
    <property type="nucleotide sequence ID" value="NZ_CP007057.1"/>
</dbReference>
<dbReference type="AlphaFoldDB" id="W0JXW5"/>
<feature type="transmembrane region" description="Helical" evidence="1">
    <location>
        <begin position="31"/>
        <end position="48"/>
    </location>
</feature>
<reference evidence="2 3" key="1">
    <citation type="submission" date="2014-01" db="EMBL/GenBank/DDBJ databases">
        <authorList>
            <consortium name="DOE Joint Genome Institute"/>
            <person name="Anderson I."/>
            <person name="Huntemann M."/>
            <person name="Han J."/>
            <person name="Chen A."/>
            <person name="Kyrpides N."/>
            <person name="Mavromatis K."/>
            <person name="Markowitz V."/>
            <person name="Palaniappan K."/>
            <person name="Ivanova N."/>
            <person name="Schaumberg A."/>
            <person name="Pati A."/>
            <person name="Liolios K."/>
            <person name="Nordberg H.P."/>
            <person name="Cantor M.N."/>
            <person name="Hua S.X."/>
            <person name="Woyke T."/>
        </authorList>
    </citation>
    <scope>NUCLEOTIDE SEQUENCE [LARGE SCALE GENOMIC DNA]</scope>
    <source>
        <strain evidence="2 3">XH-48</strain>
        <plasmid evidence="3">2</plasmid>
    </source>
</reference>
<keyword evidence="1" id="KW-1133">Transmembrane helix</keyword>
<evidence type="ECO:0000313" key="3">
    <source>
        <dbReference type="Proteomes" id="UP000019024"/>
    </source>
</evidence>
<dbReference type="GeneID" id="25147472"/>
<dbReference type="HOGENOM" id="CLU_2893134_0_0_2"/>
<dbReference type="EMBL" id="CP007057">
    <property type="protein sequence ID" value="AHG02132.1"/>
    <property type="molecule type" value="Genomic_DNA"/>
</dbReference>
<sequence>MIVLHQSELVGLFGSTAIVFGWLPVQIAYDMAFNLVGFGILVVMYYLAPTPPERYESEREAE</sequence>
<organism evidence="2 3">
    <name type="scientific">Halostagnicola larsenii XH-48</name>
    <dbReference type="NCBI Taxonomy" id="797299"/>
    <lineage>
        <taxon>Archaea</taxon>
        <taxon>Methanobacteriati</taxon>
        <taxon>Methanobacteriota</taxon>
        <taxon>Stenosarchaea group</taxon>
        <taxon>Halobacteria</taxon>
        <taxon>Halobacteriales</taxon>
        <taxon>Natrialbaceae</taxon>
        <taxon>Halostagnicola</taxon>
    </lineage>
</organism>
<evidence type="ECO:0000256" key="1">
    <source>
        <dbReference type="SAM" id="Phobius"/>
    </source>
</evidence>
<evidence type="ECO:0000313" key="2">
    <source>
        <dbReference type="EMBL" id="AHG02132.1"/>
    </source>
</evidence>
<geneLocation type="plasmid" evidence="2">
    <name>unnamed</name>
</geneLocation>
<feature type="transmembrane region" description="Helical" evidence="1">
    <location>
        <begin position="7"/>
        <end position="25"/>
    </location>
</feature>
<dbReference type="eggNOG" id="ENOG502N5MW">
    <property type="taxonomic scope" value="Archaea"/>
</dbReference>